<protein>
    <submittedName>
        <fullName evidence="3">M81 family metallopeptidase</fullName>
    </submittedName>
</protein>
<evidence type="ECO:0000259" key="1">
    <source>
        <dbReference type="Pfam" id="PF07171"/>
    </source>
</evidence>
<gene>
    <name evidence="3" type="ORF">OOZ53_20910</name>
</gene>
<evidence type="ECO:0000313" key="3">
    <source>
        <dbReference type="EMBL" id="MDA4847833.1"/>
    </source>
</evidence>
<feature type="domain" description="Microcystin LR degradation protein MlrC C-terminal" evidence="1">
    <location>
        <begin position="300"/>
        <end position="474"/>
    </location>
</feature>
<organism evidence="3 4">
    <name type="scientific">Hoeflea poritis</name>
    <dbReference type="NCBI Taxonomy" id="2993659"/>
    <lineage>
        <taxon>Bacteria</taxon>
        <taxon>Pseudomonadati</taxon>
        <taxon>Pseudomonadota</taxon>
        <taxon>Alphaproteobacteria</taxon>
        <taxon>Hyphomicrobiales</taxon>
        <taxon>Rhizobiaceae</taxon>
        <taxon>Hoeflea</taxon>
    </lineage>
</organism>
<reference evidence="3" key="1">
    <citation type="submission" date="2022-11" db="EMBL/GenBank/DDBJ databases">
        <title>Hoeflea poritis sp. nov., isolated from scleractinian coral Porites lutea.</title>
        <authorList>
            <person name="Zhang G."/>
            <person name="Wei Q."/>
            <person name="Cai L."/>
        </authorList>
    </citation>
    <scope>NUCLEOTIDE SEQUENCE</scope>
    <source>
        <strain evidence="3">E7-10</strain>
    </source>
</reference>
<keyword evidence="4" id="KW-1185">Reference proteome</keyword>
<proteinExistence type="predicted"/>
<dbReference type="Proteomes" id="UP001148313">
    <property type="component" value="Unassembled WGS sequence"/>
</dbReference>
<dbReference type="RefSeq" id="WP_271091675.1">
    <property type="nucleotide sequence ID" value="NZ_JAPJZH010000016.1"/>
</dbReference>
<feature type="domain" description="Microcystin LR degradation protein MlrC N-terminal" evidence="2">
    <location>
        <begin position="3"/>
        <end position="288"/>
    </location>
</feature>
<evidence type="ECO:0000313" key="4">
    <source>
        <dbReference type="Proteomes" id="UP001148313"/>
    </source>
</evidence>
<sequence length="498" mass="53270">MARVYLGGMFHEANSFSTLATELDNFTIVAGDDLAAKLASSNTGLAAAAQLLWSRGHELVHGFSAVAAPGGPITDNAYQELKRRFLMEIGVCEPDAVYLDLHGAMMSTSLDDMEGDLLSAIRATVGADIPIAADLDLHGHVTPRMLEKADILIACKENPHTDYDLAGAKASGLLHDMLTSRAAIVSSAAWVPLLVGAGLETASDPLRKIHARARKLESENARIHDISIFNTTSLVDAAHTGQCVTIMHAPEQKRAVSHALEQLSGLIWESRHDFSPNFVALPEILRRIRQSSANEPVIVGDQGDRVLAGAPGDGTYIARVMVEQARDVRAVIPMTDPDTVDAARVAGEGAILERAIGGGLSRGTQSLEAAWAVNRLGDGEFINKGPFMANEPSSLGPTAVLQSNNLTVLATSKPGFTQDPAAFESQGVRLNDFDLVVTKSGYHFKLSFADVGPCIVADTPGVSNYVAGTLPFRKRTDVYPENDEIGARDIRYWRKSTA</sequence>
<dbReference type="InterPro" id="IPR015995">
    <property type="entry name" value="MlrC_N"/>
</dbReference>
<dbReference type="InterPro" id="IPR010799">
    <property type="entry name" value="MlrC_C"/>
</dbReference>
<dbReference type="Pfam" id="PF07364">
    <property type="entry name" value="DUF1485"/>
    <property type="match status" value="1"/>
</dbReference>
<accession>A0ABT4VSZ0</accession>
<comment type="caution">
    <text evidence="3">The sequence shown here is derived from an EMBL/GenBank/DDBJ whole genome shotgun (WGS) entry which is preliminary data.</text>
</comment>
<dbReference type="EMBL" id="JAPJZH010000016">
    <property type="protein sequence ID" value="MDA4847833.1"/>
    <property type="molecule type" value="Genomic_DNA"/>
</dbReference>
<evidence type="ECO:0000259" key="2">
    <source>
        <dbReference type="Pfam" id="PF07364"/>
    </source>
</evidence>
<name>A0ABT4VSZ0_9HYPH</name>
<dbReference type="Pfam" id="PF07171">
    <property type="entry name" value="MlrC_C"/>
    <property type="match status" value="1"/>
</dbReference>